<evidence type="ECO:0000313" key="3">
    <source>
        <dbReference type="Proteomes" id="UP000251666"/>
    </source>
</evidence>
<keyword evidence="1" id="KW-0472">Membrane</keyword>
<evidence type="ECO:0000313" key="2">
    <source>
        <dbReference type="EMBL" id="AXA58929.1"/>
    </source>
</evidence>
<keyword evidence="1" id="KW-1133">Transmembrane helix</keyword>
<evidence type="ECO:0000256" key="1">
    <source>
        <dbReference type="SAM" id="Phobius"/>
    </source>
</evidence>
<keyword evidence="3" id="KW-1185">Reference proteome</keyword>
<feature type="transmembrane region" description="Helical" evidence="1">
    <location>
        <begin position="63"/>
        <end position="82"/>
    </location>
</feature>
<feature type="transmembrane region" description="Helical" evidence="1">
    <location>
        <begin position="39"/>
        <end position="57"/>
    </location>
</feature>
<gene>
    <name evidence="2" type="ORF">CEQ51_02185</name>
</gene>
<evidence type="ECO:0008006" key="4">
    <source>
        <dbReference type="Google" id="ProtNLM"/>
    </source>
</evidence>
<dbReference type="Proteomes" id="UP000251666">
    <property type="component" value="Chromosome"/>
</dbReference>
<name>A0A2Z4ZLZ7_9PSED</name>
<sequence length="166" mass="17749">MLGMTPFGLLHTVIALVALAGGILAFVRHGEISSRTRSGRAYVWLTVATCITGLFIFHHGGFGAPHILAITTLIVLAIAYAAETRIGQRGLAHYVAVLGYSLTFFFHFIPGLTETGTRVPVGHPVFTGPEDPTLKMLVGVCFLIYLMGAAVQAANIRRTQRLAGTT</sequence>
<proteinExistence type="predicted"/>
<dbReference type="RefSeq" id="WP_208666364.1">
    <property type="nucleotide sequence ID" value="NZ_CP022201.1"/>
</dbReference>
<dbReference type="EMBL" id="CP022202">
    <property type="protein sequence ID" value="AXA58929.1"/>
    <property type="molecule type" value="Genomic_DNA"/>
</dbReference>
<feature type="transmembrane region" description="Helical" evidence="1">
    <location>
        <begin position="94"/>
        <end position="113"/>
    </location>
</feature>
<feature type="transmembrane region" description="Helical" evidence="1">
    <location>
        <begin position="6"/>
        <end position="27"/>
    </location>
</feature>
<dbReference type="KEGG" id="pthv:CE140_02870"/>
<reference evidence="3" key="1">
    <citation type="journal article" date="2021" name="Front. Microbiol.">
        <title>Genomic Analysis of the 1-Aminocyclopropane-1-Carboxylate Deaminase-Producing Pseudomonas thivervalensis SC5 Reveals Its Multifaceted Roles in Soil and in Beneficial Interactions With Plants.</title>
        <authorList>
            <person name="Nascimento F.X."/>
            <person name="Uron P."/>
            <person name="Glick B.R."/>
            <person name="Giachini A."/>
            <person name="Rossi M.J."/>
        </authorList>
    </citation>
    <scope>NUCLEOTIDE SEQUENCE [LARGE SCALE GENOMIC DNA]</scope>
    <source>
        <strain evidence="3">PLM3</strain>
    </source>
</reference>
<accession>A0A2Z4ZLZ7</accession>
<organism evidence="2 3">
    <name type="scientific">Pseudomonas thivervalensis</name>
    <dbReference type="NCBI Taxonomy" id="86265"/>
    <lineage>
        <taxon>Bacteria</taxon>
        <taxon>Pseudomonadati</taxon>
        <taxon>Pseudomonadota</taxon>
        <taxon>Gammaproteobacteria</taxon>
        <taxon>Pseudomonadales</taxon>
        <taxon>Pseudomonadaceae</taxon>
        <taxon>Pseudomonas</taxon>
    </lineage>
</organism>
<feature type="transmembrane region" description="Helical" evidence="1">
    <location>
        <begin position="133"/>
        <end position="151"/>
    </location>
</feature>
<dbReference type="AlphaFoldDB" id="A0A2Z4ZLZ7"/>
<keyword evidence="1" id="KW-0812">Transmembrane</keyword>
<protein>
    <recommendedName>
        <fullName evidence="4">DUF2306 domain-containing protein</fullName>
    </recommendedName>
</protein>